<dbReference type="Proteomes" id="UP001049176">
    <property type="component" value="Chromosome 2"/>
</dbReference>
<dbReference type="EMBL" id="CM032182">
    <property type="protein sequence ID" value="KAG7097802.1"/>
    <property type="molecule type" value="Genomic_DNA"/>
</dbReference>
<reference evidence="2" key="1">
    <citation type="journal article" date="2021" name="Genome Biol. Evol.">
        <title>The assembled and annotated genome of the fairy-ring fungus Marasmius oreades.</title>
        <authorList>
            <person name="Hiltunen M."/>
            <person name="Ament-Velasquez S.L."/>
            <person name="Johannesson H."/>
        </authorList>
    </citation>
    <scope>NUCLEOTIDE SEQUENCE</scope>
    <source>
        <strain evidence="2">03SP1</strain>
    </source>
</reference>
<dbReference type="RefSeq" id="XP_043014272.1">
    <property type="nucleotide sequence ID" value="XM_043149665.1"/>
</dbReference>
<dbReference type="AlphaFoldDB" id="A0A9P7V035"/>
<keyword evidence="3" id="KW-1185">Reference proteome</keyword>
<evidence type="ECO:0000256" key="1">
    <source>
        <dbReference type="SAM" id="MobiDB-lite"/>
    </source>
</evidence>
<dbReference type="OrthoDB" id="99432at2759"/>
<feature type="region of interest" description="Disordered" evidence="1">
    <location>
        <begin position="1"/>
        <end position="26"/>
    </location>
</feature>
<organism evidence="2 3">
    <name type="scientific">Marasmius oreades</name>
    <name type="common">fairy-ring Marasmius</name>
    <dbReference type="NCBI Taxonomy" id="181124"/>
    <lineage>
        <taxon>Eukaryota</taxon>
        <taxon>Fungi</taxon>
        <taxon>Dikarya</taxon>
        <taxon>Basidiomycota</taxon>
        <taxon>Agaricomycotina</taxon>
        <taxon>Agaricomycetes</taxon>
        <taxon>Agaricomycetidae</taxon>
        <taxon>Agaricales</taxon>
        <taxon>Marasmiineae</taxon>
        <taxon>Marasmiaceae</taxon>
        <taxon>Marasmius</taxon>
    </lineage>
</organism>
<dbReference type="KEGG" id="more:E1B28_005121"/>
<proteinExistence type="predicted"/>
<comment type="caution">
    <text evidence="2">The sequence shown here is derived from an EMBL/GenBank/DDBJ whole genome shotgun (WGS) entry which is preliminary data.</text>
</comment>
<accession>A0A9P7V035</accession>
<gene>
    <name evidence="2" type="ORF">E1B28_005121</name>
</gene>
<evidence type="ECO:0000313" key="3">
    <source>
        <dbReference type="Proteomes" id="UP001049176"/>
    </source>
</evidence>
<evidence type="ECO:0000313" key="2">
    <source>
        <dbReference type="EMBL" id="KAG7097802.1"/>
    </source>
</evidence>
<protein>
    <submittedName>
        <fullName evidence="2">Uncharacterized protein</fullName>
    </submittedName>
</protein>
<sequence length="101" mass="11408">MDELEDDLEDMENVPPRKKIRLDTTMTQAQGIVAQHGAAPERRRVSTTCDFLSTMTTALNPELQKSCDEAQSANTVQMSQLIMLNSQVKSLPIIFKVWELQ</sequence>
<feature type="compositionally biased region" description="Acidic residues" evidence="1">
    <location>
        <begin position="1"/>
        <end position="12"/>
    </location>
</feature>
<name>A0A9P7V035_9AGAR</name>
<dbReference type="GeneID" id="66074197"/>